<keyword evidence="3 5" id="KW-0802">TPR repeat</keyword>
<evidence type="ECO:0000256" key="1">
    <source>
        <dbReference type="ARBA" id="ARBA00009648"/>
    </source>
</evidence>
<dbReference type="OMA" id="RGTKFEF"/>
<keyword evidence="8" id="KW-1185">Reference proteome</keyword>
<dbReference type="SUPFAM" id="SSF54534">
    <property type="entry name" value="FKBP-like"/>
    <property type="match status" value="1"/>
</dbReference>
<dbReference type="GO" id="GO:0007283">
    <property type="term" value="P:spermatogenesis"/>
    <property type="evidence" value="ECO:0007669"/>
    <property type="project" value="TreeGrafter"/>
</dbReference>
<feature type="repeat" description="TPR" evidence="5">
    <location>
        <begin position="249"/>
        <end position="282"/>
    </location>
</feature>
<dbReference type="Gene3D" id="1.25.40.10">
    <property type="entry name" value="Tetratricopeptide repeat domain"/>
    <property type="match status" value="1"/>
</dbReference>
<accession>A0A0C2J4E3</accession>
<dbReference type="GO" id="GO:0005737">
    <property type="term" value="C:cytoplasm"/>
    <property type="evidence" value="ECO:0007669"/>
    <property type="project" value="TreeGrafter"/>
</dbReference>
<dbReference type="InterPro" id="IPR046357">
    <property type="entry name" value="PPIase_dom_sf"/>
</dbReference>
<dbReference type="PANTHER" id="PTHR46674:SF1">
    <property type="entry name" value="INACTIVE PEPTIDYL-PROLYL CIS-TRANS ISOMERASE FKBP6"/>
    <property type="match status" value="1"/>
</dbReference>
<dbReference type="GO" id="GO:0003755">
    <property type="term" value="F:peptidyl-prolyl cis-trans isomerase activity"/>
    <property type="evidence" value="ECO:0007669"/>
    <property type="project" value="UniProtKB-KW"/>
</dbReference>
<dbReference type="PANTHER" id="PTHR46674">
    <property type="entry name" value="INACTIVE PEPTIDYL-PROLYL CIS-TRANS ISOMERASE FKBP6"/>
    <property type="match status" value="1"/>
</dbReference>
<evidence type="ECO:0000313" key="7">
    <source>
        <dbReference type="EMBL" id="KII63942.1"/>
    </source>
</evidence>
<evidence type="ECO:0000313" key="8">
    <source>
        <dbReference type="Proteomes" id="UP000031668"/>
    </source>
</evidence>
<keyword evidence="4" id="KW-0697">Rotamase</keyword>
<comment type="similarity">
    <text evidence="1">Belongs to the FKBP6 family.</text>
</comment>
<feature type="domain" description="PPIase FKBP-type" evidence="6">
    <location>
        <begin position="53"/>
        <end position="143"/>
    </location>
</feature>
<evidence type="ECO:0000256" key="2">
    <source>
        <dbReference type="ARBA" id="ARBA00022737"/>
    </source>
</evidence>
<comment type="catalytic activity">
    <reaction evidence="4">
        <text>[protein]-peptidylproline (omega=180) = [protein]-peptidylproline (omega=0)</text>
        <dbReference type="Rhea" id="RHEA:16237"/>
        <dbReference type="Rhea" id="RHEA-COMP:10747"/>
        <dbReference type="Rhea" id="RHEA-COMP:10748"/>
        <dbReference type="ChEBI" id="CHEBI:83833"/>
        <dbReference type="ChEBI" id="CHEBI:83834"/>
        <dbReference type="EC" id="5.2.1.8"/>
    </reaction>
</comment>
<dbReference type="Proteomes" id="UP000031668">
    <property type="component" value="Unassembled WGS sequence"/>
</dbReference>
<dbReference type="AlphaFoldDB" id="A0A0C2J4E3"/>
<dbReference type="Gene3D" id="3.10.50.40">
    <property type="match status" value="1"/>
</dbReference>
<dbReference type="InterPro" id="IPR042282">
    <property type="entry name" value="FKBP6/shu"/>
</dbReference>
<dbReference type="InterPro" id="IPR019734">
    <property type="entry name" value="TPR_rpt"/>
</dbReference>
<organism evidence="7 8">
    <name type="scientific">Thelohanellus kitauei</name>
    <name type="common">Myxosporean</name>
    <dbReference type="NCBI Taxonomy" id="669202"/>
    <lineage>
        <taxon>Eukaryota</taxon>
        <taxon>Metazoa</taxon>
        <taxon>Cnidaria</taxon>
        <taxon>Myxozoa</taxon>
        <taxon>Myxosporea</taxon>
        <taxon>Bivalvulida</taxon>
        <taxon>Platysporina</taxon>
        <taxon>Myxobolidae</taxon>
        <taxon>Thelohanellus</taxon>
    </lineage>
</organism>
<evidence type="ECO:0000259" key="6">
    <source>
        <dbReference type="PROSITE" id="PS50059"/>
    </source>
</evidence>
<dbReference type="InterPro" id="IPR001179">
    <property type="entry name" value="PPIase_FKBP_dom"/>
</dbReference>
<dbReference type="PROSITE" id="PS50059">
    <property type="entry name" value="FKBP_PPIASE"/>
    <property type="match status" value="1"/>
</dbReference>
<protein>
    <recommendedName>
        <fullName evidence="4">peptidylprolyl isomerase</fullName>
        <ecNumber evidence="4">5.2.1.8</ecNumber>
    </recommendedName>
</protein>
<gene>
    <name evidence="7" type="ORF">RF11_10842</name>
</gene>
<dbReference type="PROSITE" id="PS50005">
    <property type="entry name" value="TPR"/>
    <property type="match status" value="1"/>
</dbReference>
<dbReference type="GO" id="GO:0051879">
    <property type="term" value="F:Hsp90 protein binding"/>
    <property type="evidence" value="ECO:0007669"/>
    <property type="project" value="TreeGrafter"/>
</dbReference>
<comment type="caution">
    <text evidence="7">The sequence shown here is derived from an EMBL/GenBank/DDBJ whole genome shotgun (WGS) entry which is preliminary data.</text>
</comment>
<name>A0A0C2J4E3_THEKT</name>
<evidence type="ECO:0000256" key="4">
    <source>
        <dbReference type="PROSITE-ProRule" id="PRU00277"/>
    </source>
</evidence>
<dbReference type="EMBL" id="JWZT01004518">
    <property type="protein sequence ID" value="KII63942.1"/>
    <property type="molecule type" value="Genomic_DNA"/>
</dbReference>
<dbReference type="SUPFAM" id="SSF48452">
    <property type="entry name" value="TPR-like"/>
    <property type="match status" value="1"/>
</dbReference>
<dbReference type="SMART" id="SM00028">
    <property type="entry name" value="TPR"/>
    <property type="match status" value="3"/>
</dbReference>
<proteinExistence type="inferred from homology"/>
<keyword evidence="2" id="KW-0677">Repeat</keyword>
<dbReference type="EC" id="5.2.1.8" evidence="4"/>
<evidence type="ECO:0000256" key="3">
    <source>
        <dbReference type="ARBA" id="ARBA00022803"/>
    </source>
</evidence>
<reference evidence="7 8" key="1">
    <citation type="journal article" date="2014" name="Genome Biol. Evol.">
        <title>The genome of the myxosporean Thelohanellus kitauei shows adaptations to nutrient acquisition within its fish host.</title>
        <authorList>
            <person name="Yang Y."/>
            <person name="Xiong J."/>
            <person name="Zhou Z."/>
            <person name="Huo F."/>
            <person name="Miao W."/>
            <person name="Ran C."/>
            <person name="Liu Y."/>
            <person name="Zhang J."/>
            <person name="Feng J."/>
            <person name="Wang M."/>
            <person name="Wang M."/>
            <person name="Wang L."/>
            <person name="Yao B."/>
        </authorList>
    </citation>
    <scope>NUCLEOTIDE SEQUENCE [LARGE SCALE GENOMIC DNA]</scope>
    <source>
        <strain evidence="7">Wuqing</strain>
    </source>
</reference>
<sequence>MTQYNQFEHLYDEDEDIETYTGTGTEQLEDLTGDGGVLKTIIRRGQGPVVPENSVCRVHYSAYIQGDLEPFDSTRARRGHAMITIGKNCDGLPGLQIGLSTMRKDEEAKFILRPDYAYGRFGCPPRIPPNSVVIFDVELISYFEKFYDEEDDDKNARVWEALKKKLEPLHKEANDLFAHKNYNRALAKYGKAFRIAENALLYSQDDEAQMNEFCVSMFLNVSICSLKLGKYKYTISMCKKVLSIEPNHLKATFLIGKVYRLQSKFNKAKEFLLRAKQMSPLNGDVCKELTLLSKDIQSYNDSMEKMCKAMFNNKDEEESKENQQNGDDASTKHEDLVFNLKEINQSLLETFELRIKDYVNNTRKDSIKLSNVYVGSEVELIRKICKDHDLLCEVESNCITVSKRHE</sequence>
<dbReference type="Pfam" id="PF00254">
    <property type="entry name" value="FKBP_C"/>
    <property type="match status" value="1"/>
</dbReference>
<dbReference type="InterPro" id="IPR011990">
    <property type="entry name" value="TPR-like_helical_dom_sf"/>
</dbReference>
<dbReference type="GO" id="GO:0034587">
    <property type="term" value="P:piRNA processing"/>
    <property type="evidence" value="ECO:0007669"/>
    <property type="project" value="TreeGrafter"/>
</dbReference>
<evidence type="ECO:0000256" key="5">
    <source>
        <dbReference type="PROSITE-ProRule" id="PRU00339"/>
    </source>
</evidence>
<keyword evidence="4 7" id="KW-0413">Isomerase</keyword>
<dbReference type="OrthoDB" id="8116123at2759"/>